<dbReference type="GO" id="GO:0003676">
    <property type="term" value="F:nucleic acid binding"/>
    <property type="evidence" value="ECO:0007669"/>
    <property type="project" value="InterPro"/>
</dbReference>
<dbReference type="Gene3D" id="3.40.1350.10">
    <property type="match status" value="1"/>
</dbReference>
<dbReference type="InterPro" id="IPR002732">
    <property type="entry name" value="Hjc"/>
</dbReference>
<organism evidence="2">
    <name type="scientific">mine drainage metagenome</name>
    <dbReference type="NCBI Taxonomy" id="410659"/>
    <lineage>
        <taxon>unclassified sequences</taxon>
        <taxon>metagenomes</taxon>
        <taxon>ecological metagenomes</taxon>
    </lineage>
</organism>
<dbReference type="EMBL" id="AUZY01012379">
    <property type="protein sequence ID" value="EQD30252.1"/>
    <property type="molecule type" value="Genomic_DNA"/>
</dbReference>
<dbReference type="InterPro" id="IPR011335">
    <property type="entry name" value="Restrct_endonuc-II-like"/>
</dbReference>
<comment type="caution">
    <text evidence="2">The sequence shown here is derived from an EMBL/GenBank/DDBJ whole genome shotgun (WGS) entry which is preliminary data.</text>
</comment>
<reference evidence="2" key="1">
    <citation type="submission" date="2013-08" db="EMBL/GenBank/DDBJ databases">
        <authorList>
            <person name="Mendez C."/>
            <person name="Richter M."/>
            <person name="Ferrer M."/>
            <person name="Sanchez J."/>
        </authorList>
    </citation>
    <scope>NUCLEOTIDE SEQUENCE</scope>
</reference>
<comment type="catalytic activity">
    <reaction evidence="1">
        <text>Endonucleolytic cleavage at a junction such as a reciprocal single-stranded crossover between two homologous DNA duplexes (Holliday junction).</text>
        <dbReference type="EC" id="3.1.21.10"/>
    </reaction>
</comment>
<name>T0YEJ0_9ZZZZ</name>
<evidence type="ECO:0000256" key="1">
    <source>
        <dbReference type="ARBA" id="ARBA00029354"/>
    </source>
</evidence>
<dbReference type="InterPro" id="IPR011856">
    <property type="entry name" value="tRNA_endonuc-like_dom_sf"/>
</dbReference>
<accession>T0YEJ0</accession>
<evidence type="ECO:0000313" key="2">
    <source>
        <dbReference type="EMBL" id="EQD30252.1"/>
    </source>
</evidence>
<gene>
    <name evidence="2" type="ORF">B1B_18496</name>
</gene>
<dbReference type="SUPFAM" id="SSF52980">
    <property type="entry name" value="Restriction endonuclease-like"/>
    <property type="match status" value="1"/>
</dbReference>
<dbReference type="Pfam" id="PF01870">
    <property type="entry name" value="Hjc"/>
    <property type="match status" value="1"/>
</dbReference>
<proteinExistence type="predicted"/>
<protein>
    <submittedName>
        <fullName evidence="2">Holliday junction resolvase Hjc</fullName>
    </submittedName>
</protein>
<sequence>MRRYASAYERELKDLLQGDPRAIRAYAKGLEPSDRTEFERIIDEPFLVIRAAGSLGLDLIALRREFAFPLEVKSSAEDTIYFTAAGGRGLVQLEGHRKAVARVGLTVLYAYRRVGYRDPDPWRMYIGTKAPIRGILNLVCRRLPTLDTTREGNAILHWEQGMPLSRFLSTVRFLTETPNAETAT</sequence>
<dbReference type="GO" id="GO:0008821">
    <property type="term" value="F:crossover junction DNA endonuclease activity"/>
    <property type="evidence" value="ECO:0007669"/>
    <property type="project" value="UniProtKB-EC"/>
</dbReference>
<dbReference type="AlphaFoldDB" id="T0YEJ0"/>
<reference evidence="2" key="2">
    <citation type="journal article" date="2014" name="ISME J.">
        <title>Microbial stratification in low pH oxic and suboxic macroscopic growths along an acid mine drainage.</title>
        <authorList>
            <person name="Mendez-Garcia C."/>
            <person name="Mesa V."/>
            <person name="Sprenger R.R."/>
            <person name="Richter M."/>
            <person name="Diez M.S."/>
            <person name="Solano J."/>
            <person name="Bargiela R."/>
            <person name="Golyshina O.V."/>
            <person name="Manteca A."/>
            <person name="Ramos J.L."/>
            <person name="Gallego J.R."/>
            <person name="Llorente I."/>
            <person name="Martins Dos Santos V.A."/>
            <person name="Jensen O.N."/>
            <person name="Pelaez A.I."/>
            <person name="Sanchez J."/>
            <person name="Ferrer M."/>
        </authorList>
    </citation>
    <scope>NUCLEOTIDE SEQUENCE</scope>
</reference>